<evidence type="ECO:0000313" key="2">
    <source>
        <dbReference type="Proteomes" id="UP000103899"/>
    </source>
</evidence>
<keyword evidence="2" id="KW-1185">Reference proteome</keyword>
<dbReference type="KEGG" id="vg:80534789"/>
<dbReference type="EMBL" id="JQ805139">
    <property type="protein sequence ID" value="AFK83898.1"/>
    <property type="molecule type" value="Genomic_DNA"/>
</dbReference>
<proteinExistence type="predicted"/>
<organism evidence="1 2">
    <name type="scientific">miniopterid betaherpesvirus 1</name>
    <dbReference type="NCBI Taxonomy" id="3070189"/>
    <lineage>
        <taxon>Viruses</taxon>
        <taxon>Duplodnaviria</taxon>
        <taxon>Heunggongvirae</taxon>
        <taxon>Peploviricota</taxon>
        <taxon>Herviviricetes</taxon>
        <taxon>Herpesvirales</taxon>
        <taxon>Orthoherpesviridae</taxon>
        <taxon>Betaherpesvirinae</taxon>
        <taxon>Quwivirus</taxon>
        <taxon>Quwivirus miniopteridbeta1</taxon>
    </lineage>
</organism>
<protein>
    <submittedName>
        <fullName evidence="1">B66</fullName>
    </submittedName>
</protein>
<name>I3VQ54_9BETA</name>
<reference evidence="1 2" key="1">
    <citation type="journal article" date="2012" name="J. Virol.">
        <title>A Novel Bat Herpesvirus Encodes Homologues of Major Histocompatibility Complex Classes I and II, C-Type Lectin, and a Unique Family of Immune-Related Genes.</title>
        <authorList>
            <person name="Zhang H."/>
            <person name="Todd S."/>
            <person name="Tachedjian M."/>
            <person name="Barr J.A."/>
            <person name="Luo M."/>
            <person name="Yu M."/>
            <person name="Marsh G.A."/>
            <person name="Crameri G."/>
            <person name="Wang L.F."/>
        </authorList>
    </citation>
    <scope>NUCLEOTIDE SEQUENCE [LARGE SCALE GENOMIC DNA]</scope>
    <source>
        <strain evidence="1">B7D8</strain>
    </source>
</reference>
<dbReference type="GeneID" id="80534789"/>
<dbReference type="Proteomes" id="UP000103899">
    <property type="component" value="Segment"/>
</dbReference>
<accession>I3VQ54</accession>
<evidence type="ECO:0000313" key="1">
    <source>
        <dbReference type="EMBL" id="AFK83898.1"/>
    </source>
</evidence>
<sequence>MTVRVALARCHVHDTGDADTMVRSLSWWENTNRCGDEPMPAAKRPDAGRVVFVTIGTPSPGSFARFE</sequence>
<dbReference type="RefSeq" id="YP_010797086.1">
    <property type="nucleotide sequence ID" value="NC_076129.1"/>
</dbReference>